<evidence type="ECO:0000313" key="6">
    <source>
        <dbReference type="Proteomes" id="UP001265700"/>
    </source>
</evidence>
<evidence type="ECO:0000256" key="2">
    <source>
        <dbReference type="ARBA" id="ARBA00023125"/>
    </source>
</evidence>
<dbReference type="EMBL" id="JAVDWU010000012">
    <property type="protein sequence ID" value="MDR7152533.1"/>
    <property type="molecule type" value="Genomic_DNA"/>
</dbReference>
<dbReference type="InterPro" id="IPR011051">
    <property type="entry name" value="RmlC_Cupin_sf"/>
</dbReference>
<reference evidence="5 6" key="1">
    <citation type="submission" date="2023-07" db="EMBL/GenBank/DDBJ databases">
        <title>Sorghum-associated microbial communities from plants grown in Nebraska, USA.</title>
        <authorList>
            <person name="Schachtman D."/>
        </authorList>
    </citation>
    <scope>NUCLEOTIDE SEQUENCE [LARGE SCALE GENOMIC DNA]</scope>
    <source>
        <strain evidence="5 6">4249</strain>
    </source>
</reference>
<dbReference type="PANTHER" id="PTHR46796:SF7">
    <property type="entry name" value="ARAC FAMILY TRANSCRIPTIONAL REGULATOR"/>
    <property type="match status" value="1"/>
</dbReference>
<keyword evidence="2" id="KW-0238">DNA-binding</keyword>
<dbReference type="InterPro" id="IPR018060">
    <property type="entry name" value="HTH_AraC"/>
</dbReference>
<dbReference type="Pfam" id="PF12852">
    <property type="entry name" value="Cupin_6"/>
    <property type="match status" value="1"/>
</dbReference>
<dbReference type="InterPro" id="IPR050204">
    <property type="entry name" value="AraC_XylS_family_regulators"/>
</dbReference>
<evidence type="ECO:0000256" key="3">
    <source>
        <dbReference type="ARBA" id="ARBA00023163"/>
    </source>
</evidence>
<dbReference type="RefSeq" id="WP_310321376.1">
    <property type="nucleotide sequence ID" value="NZ_JAVDWU010000012.1"/>
</dbReference>
<dbReference type="Pfam" id="PF12833">
    <property type="entry name" value="HTH_18"/>
    <property type="match status" value="1"/>
</dbReference>
<dbReference type="Proteomes" id="UP001265700">
    <property type="component" value="Unassembled WGS sequence"/>
</dbReference>
<dbReference type="SMART" id="SM00342">
    <property type="entry name" value="HTH_ARAC"/>
    <property type="match status" value="1"/>
</dbReference>
<dbReference type="PROSITE" id="PS00041">
    <property type="entry name" value="HTH_ARAC_FAMILY_1"/>
    <property type="match status" value="1"/>
</dbReference>
<dbReference type="Gene3D" id="1.10.10.60">
    <property type="entry name" value="Homeodomain-like"/>
    <property type="match status" value="1"/>
</dbReference>
<comment type="caution">
    <text evidence="5">The sequence shown here is derived from an EMBL/GenBank/DDBJ whole genome shotgun (WGS) entry which is preliminary data.</text>
</comment>
<dbReference type="PROSITE" id="PS01124">
    <property type="entry name" value="HTH_ARAC_FAMILY_2"/>
    <property type="match status" value="1"/>
</dbReference>
<dbReference type="InterPro" id="IPR018062">
    <property type="entry name" value="HTH_AraC-typ_CS"/>
</dbReference>
<keyword evidence="3" id="KW-0804">Transcription</keyword>
<evidence type="ECO:0000256" key="1">
    <source>
        <dbReference type="ARBA" id="ARBA00023015"/>
    </source>
</evidence>
<organism evidence="5 6">
    <name type="scientific">Hydrogenophaga palleronii</name>
    <dbReference type="NCBI Taxonomy" id="65655"/>
    <lineage>
        <taxon>Bacteria</taxon>
        <taxon>Pseudomonadati</taxon>
        <taxon>Pseudomonadota</taxon>
        <taxon>Betaproteobacteria</taxon>
        <taxon>Burkholderiales</taxon>
        <taxon>Comamonadaceae</taxon>
        <taxon>Hydrogenophaga</taxon>
    </lineage>
</organism>
<name>A0ABU1WTE4_9BURK</name>
<dbReference type="PANTHER" id="PTHR46796">
    <property type="entry name" value="HTH-TYPE TRANSCRIPTIONAL ACTIVATOR RHAS-RELATED"/>
    <property type="match status" value="1"/>
</dbReference>
<sequence>MHDFSSDLARPRPSDLLSQILLGLRLDGVSYGRCVMRPPWAVAFPARPEARFHFVARGGAWLRTPGGDWLSLKGGDAVLLPRGSLHVLASSPEVPTVGIDSLARTEVAENIYLVGDAARARGDVLSDGDAVMFCGAMRFNLDPLHPLLTMMPDLMRASELAARDPAVPALLDAMEREVALERIGAFGMLARMADVLAASIIRVWVECACSDASGWIAAVQCPRIGKVIAAIHAEPERDWTVPTLASLMGASRSSFAEAFTRTVGESPAKYVARVRMFQARRWIEREGMRVAVAATRLGYDSEASFSRAFKRVMGLPPAAVRQKHRDAARTI</sequence>
<accession>A0ABU1WTE4</accession>
<proteinExistence type="predicted"/>
<gene>
    <name evidence="5" type="ORF">J2W49_004511</name>
</gene>
<protein>
    <submittedName>
        <fullName evidence="5">AraC-like DNA-binding protein</fullName>
    </submittedName>
</protein>
<dbReference type="SUPFAM" id="SSF46689">
    <property type="entry name" value="Homeodomain-like"/>
    <property type="match status" value="2"/>
</dbReference>
<evidence type="ECO:0000259" key="4">
    <source>
        <dbReference type="PROSITE" id="PS01124"/>
    </source>
</evidence>
<dbReference type="SUPFAM" id="SSF51182">
    <property type="entry name" value="RmlC-like cupins"/>
    <property type="match status" value="1"/>
</dbReference>
<dbReference type="InterPro" id="IPR009057">
    <property type="entry name" value="Homeodomain-like_sf"/>
</dbReference>
<keyword evidence="6" id="KW-1185">Reference proteome</keyword>
<feature type="domain" description="HTH araC/xylS-type" evidence="4">
    <location>
        <begin position="225"/>
        <end position="323"/>
    </location>
</feature>
<dbReference type="InterPro" id="IPR032783">
    <property type="entry name" value="AraC_lig"/>
</dbReference>
<evidence type="ECO:0000313" key="5">
    <source>
        <dbReference type="EMBL" id="MDR7152533.1"/>
    </source>
</evidence>
<keyword evidence="1" id="KW-0805">Transcription regulation</keyword>